<keyword evidence="3" id="KW-1185">Reference proteome</keyword>
<gene>
    <name evidence="2" type="ORF">G3480_25845</name>
</gene>
<organism evidence="2 3">
    <name type="scientific">Thiorhodococcus mannitoliphagus</name>
    <dbReference type="NCBI Taxonomy" id="329406"/>
    <lineage>
        <taxon>Bacteria</taxon>
        <taxon>Pseudomonadati</taxon>
        <taxon>Pseudomonadota</taxon>
        <taxon>Gammaproteobacteria</taxon>
        <taxon>Chromatiales</taxon>
        <taxon>Chromatiaceae</taxon>
        <taxon>Thiorhodococcus</taxon>
    </lineage>
</organism>
<feature type="signal peptide" evidence="1">
    <location>
        <begin position="1"/>
        <end position="26"/>
    </location>
</feature>
<sequence>MNKKTLTSPLAAALLIALGTATPAFAVDSGTGAQSATETHAPAAADASRVPGLAVKVLRDIADARGALHGDAPDLIRAKTLLDQAEHTLDDVQQMLPTTLIKDRIWVAKKHLEYEDTEAVLPDLVPIYASLDELVGVMPTEAAKTYLDRAQQALEKGDKPVATEQLQAVDAALLYVEADLPLSSTRHLIAQAKTDIAKQDAKAADQALADAEDNVVFVSIGIESPLTQAKESLWRAWKDRELGRVDYAKAELSRAVAYLEQAAQSTDKVTREAAAGLVSEVRELHGMLEANDTSISRQLEQTWQTAKALSERSAEYISTSWQRLRAGREDKKELIEAKLHLADARIDHVYTADDDAAKAELAEAKGYLDTALPLADQAHKAEVQALLTQVGALDQAVSTGDAKASSAKAFQEAEGVLADLIHQL</sequence>
<evidence type="ECO:0000313" key="3">
    <source>
        <dbReference type="Proteomes" id="UP000471640"/>
    </source>
</evidence>
<keyword evidence="1" id="KW-0732">Signal</keyword>
<name>A0A6P1E6M5_9GAMM</name>
<protein>
    <submittedName>
        <fullName evidence="2">YfdX family protein</fullName>
    </submittedName>
</protein>
<proteinExistence type="predicted"/>
<reference evidence="3" key="1">
    <citation type="journal article" date="2020" name="Microbiol. Resour. Announc.">
        <title>Draft Genome Sequences of Thiorhodococcus mannitoliphagus and Thiorhodococcus minor, Purple Sulfur Photosynthetic Bacteria in the Gammaproteobacterial Family Chromatiaceae.</title>
        <authorList>
            <person name="Aviles F.A."/>
            <person name="Meyer T.E."/>
            <person name="Kyndt J.A."/>
        </authorList>
    </citation>
    <scope>NUCLEOTIDE SEQUENCE [LARGE SCALE GENOMIC DNA]</scope>
    <source>
        <strain evidence="3">DSM 18266</strain>
    </source>
</reference>
<dbReference type="Pfam" id="PF10938">
    <property type="entry name" value="YfdX"/>
    <property type="match status" value="1"/>
</dbReference>
<dbReference type="EMBL" id="JAAIJR010000263">
    <property type="protein sequence ID" value="NEX23654.1"/>
    <property type="molecule type" value="Genomic_DNA"/>
</dbReference>
<evidence type="ECO:0000313" key="2">
    <source>
        <dbReference type="EMBL" id="NEX23654.1"/>
    </source>
</evidence>
<dbReference type="InterPro" id="IPR021236">
    <property type="entry name" value="Uncharacterised_YfdX"/>
</dbReference>
<feature type="chain" id="PRO_5026731156" evidence="1">
    <location>
        <begin position="27"/>
        <end position="424"/>
    </location>
</feature>
<comment type="caution">
    <text evidence="2">The sequence shown here is derived from an EMBL/GenBank/DDBJ whole genome shotgun (WGS) entry which is preliminary data.</text>
</comment>
<evidence type="ECO:0000256" key="1">
    <source>
        <dbReference type="SAM" id="SignalP"/>
    </source>
</evidence>
<reference evidence="2 3" key="2">
    <citation type="submission" date="2020-02" db="EMBL/GenBank/DDBJ databases">
        <title>Genome sequences of Thiorhodococcus mannitoliphagus and Thiorhodococcus minor, purple sulfur photosynthetic bacteria in the gammaproteobacterial family, Chromatiaceae.</title>
        <authorList>
            <person name="Aviles F.A."/>
            <person name="Meyer T.E."/>
            <person name="Kyndt J.A."/>
        </authorList>
    </citation>
    <scope>NUCLEOTIDE SEQUENCE [LARGE SCALE GENOMIC DNA]</scope>
    <source>
        <strain evidence="2 3">DSM 18266</strain>
    </source>
</reference>
<dbReference type="Proteomes" id="UP000471640">
    <property type="component" value="Unassembled WGS sequence"/>
</dbReference>
<dbReference type="RefSeq" id="WP_164657076.1">
    <property type="nucleotide sequence ID" value="NZ_JAAIJR010000263.1"/>
</dbReference>
<accession>A0A6P1E6M5</accession>
<dbReference type="AlphaFoldDB" id="A0A6P1E6M5"/>